<protein>
    <submittedName>
        <fullName evidence="2">Uncharacterized protein</fullName>
    </submittedName>
</protein>
<accession>A0ABT8IN11</accession>
<dbReference type="RefSeq" id="WP_301238877.1">
    <property type="nucleotide sequence ID" value="NZ_JANRHH010000036.1"/>
</dbReference>
<name>A0ABT8IN11_9BACL</name>
<dbReference type="Proteomes" id="UP001174196">
    <property type="component" value="Unassembled WGS sequence"/>
</dbReference>
<evidence type="ECO:0000256" key="1">
    <source>
        <dbReference type="SAM" id="Phobius"/>
    </source>
</evidence>
<keyword evidence="1" id="KW-0812">Transmembrane</keyword>
<feature type="transmembrane region" description="Helical" evidence="1">
    <location>
        <begin position="30"/>
        <end position="48"/>
    </location>
</feature>
<sequence length="82" mass="9010">MKVMIGAVLVVWLLLSLRLRQPPLMVAKQLSRMILLVLVGFLLLSVAWRLGKLGAAVGMIGGLVILLPLFLGILKRRKHISS</sequence>
<gene>
    <name evidence="2" type="ORF">NWF35_09850</name>
</gene>
<feature type="transmembrane region" description="Helical" evidence="1">
    <location>
        <begin position="55"/>
        <end position="74"/>
    </location>
</feature>
<organism evidence="2 3">
    <name type="scientific">Polycladomyces subterraneus</name>
    <dbReference type="NCBI Taxonomy" id="1016997"/>
    <lineage>
        <taxon>Bacteria</taxon>
        <taxon>Bacillati</taxon>
        <taxon>Bacillota</taxon>
        <taxon>Bacilli</taxon>
        <taxon>Bacillales</taxon>
        <taxon>Thermoactinomycetaceae</taxon>
        <taxon>Polycladomyces</taxon>
    </lineage>
</organism>
<evidence type="ECO:0000313" key="2">
    <source>
        <dbReference type="EMBL" id="MDN4594200.1"/>
    </source>
</evidence>
<reference evidence="2" key="1">
    <citation type="submission" date="2022-08" db="EMBL/GenBank/DDBJ databases">
        <title>Polycladomyces zharkentsis sp. nov., a novel thermophilic CMC and starch-degrading bacterium isolated from a geothermal spring in Kazakhstan.</title>
        <authorList>
            <person name="Mashzhan A."/>
            <person name="Kistaubaeva A."/>
            <person name="Javier-Lopez R."/>
            <person name="Birkeland N.-K."/>
        </authorList>
    </citation>
    <scope>NUCLEOTIDE SEQUENCE</scope>
    <source>
        <strain evidence="2">KSR 13</strain>
    </source>
</reference>
<keyword evidence="1" id="KW-0472">Membrane</keyword>
<evidence type="ECO:0000313" key="3">
    <source>
        <dbReference type="Proteomes" id="UP001174196"/>
    </source>
</evidence>
<keyword evidence="3" id="KW-1185">Reference proteome</keyword>
<proteinExistence type="predicted"/>
<dbReference type="EMBL" id="JANRHH010000036">
    <property type="protein sequence ID" value="MDN4594200.1"/>
    <property type="molecule type" value="Genomic_DNA"/>
</dbReference>
<comment type="caution">
    <text evidence="2">The sequence shown here is derived from an EMBL/GenBank/DDBJ whole genome shotgun (WGS) entry which is preliminary data.</text>
</comment>
<keyword evidence="1" id="KW-1133">Transmembrane helix</keyword>